<evidence type="ECO:0000256" key="1">
    <source>
        <dbReference type="SAM" id="MobiDB-lite"/>
    </source>
</evidence>
<sequence length="142" mass="15359">MGGDTLRVSYSVGLLENRLVKAFLLLVLLPSLGNGRRWQRQREAMRLCKGGTSPGVTVVPSGGGLWWLGGVLGAVEGKERGGCTRMRKEEIAGCAAIVGKEESERRIGRASVVFERRGRAEKESGEGGEGWRKLCDRGEDEG</sequence>
<protein>
    <submittedName>
        <fullName evidence="2">Uncharacterized protein</fullName>
    </submittedName>
</protein>
<evidence type="ECO:0000313" key="2">
    <source>
        <dbReference type="EMBL" id="MCE3215843.1"/>
    </source>
</evidence>
<feature type="region of interest" description="Disordered" evidence="1">
    <location>
        <begin position="118"/>
        <end position="142"/>
    </location>
</feature>
<dbReference type="EMBL" id="JACEIK010011705">
    <property type="protein sequence ID" value="MCE3215843.1"/>
    <property type="molecule type" value="Genomic_DNA"/>
</dbReference>
<reference evidence="2 3" key="1">
    <citation type="journal article" date="2021" name="BMC Genomics">
        <title>Datura genome reveals duplications of psychoactive alkaloid biosynthetic genes and high mutation rate following tissue culture.</title>
        <authorList>
            <person name="Rajewski A."/>
            <person name="Carter-House D."/>
            <person name="Stajich J."/>
            <person name="Litt A."/>
        </authorList>
    </citation>
    <scope>NUCLEOTIDE SEQUENCE [LARGE SCALE GENOMIC DNA]</scope>
    <source>
        <strain evidence="2">AR-01</strain>
    </source>
</reference>
<name>A0ABS8WXB7_DATST</name>
<evidence type="ECO:0000313" key="3">
    <source>
        <dbReference type="Proteomes" id="UP000823775"/>
    </source>
</evidence>
<dbReference type="Proteomes" id="UP000823775">
    <property type="component" value="Unassembled WGS sequence"/>
</dbReference>
<keyword evidence="3" id="KW-1185">Reference proteome</keyword>
<organism evidence="2 3">
    <name type="scientific">Datura stramonium</name>
    <name type="common">Jimsonweed</name>
    <name type="synonym">Common thornapple</name>
    <dbReference type="NCBI Taxonomy" id="4076"/>
    <lineage>
        <taxon>Eukaryota</taxon>
        <taxon>Viridiplantae</taxon>
        <taxon>Streptophyta</taxon>
        <taxon>Embryophyta</taxon>
        <taxon>Tracheophyta</taxon>
        <taxon>Spermatophyta</taxon>
        <taxon>Magnoliopsida</taxon>
        <taxon>eudicotyledons</taxon>
        <taxon>Gunneridae</taxon>
        <taxon>Pentapetalae</taxon>
        <taxon>asterids</taxon>
        <taxon>lamiids</taxon>
        <taxon>Solanales</taxon>
        <taxon>Solanaceae</taxon>
        <taxon>Solanoideae</taxon>
        <taxon>Datureae</taxon>
        <taxon>Datura</taxon>
    </lineage>
</organism>
<proteinExistence type="predicted"/>
<accession>A0ABS8WXB7</accession>
<gene>
    <name evidence="2" type="ORF">HAX54_003735</name>
</gene>
<comment type="caution">
    <text evidence="2">The sequence shown here is derived from an EMBL/GenBank/DDBJ whole genome shotgun (WGS) entry which is preliminary data.</text>
</comment>